<evidence type="ECO:0000313" key="1">
    <source>
        <dbReference type="EMBL" id="GIH33257.1"/>
    </source>
</evidence>
<dbReference type="Proteomes" id="UP000651728">
    <property type="component" value="Unassembled WGS sequence"/>
</dbReference>
<organism evidence="1 2">
    <name type="scientific">Microbispora amethystogenes</name>
    <dbReference type="NCBI Taxonomy" id="1427754"/>
    <lineage>
        <taxon>Bacteria</taxon>
        <taxon>Bacillati</taxon>
        <taxon>Actinomycetota</taxon>
        <taxon>Actinomycetes</taxon>
        <taxon>Streptosporangiales</taxon>
        <taxon>Streptosporangiaceae</taxon>
        <taxon>Microbispora</taxon>
    </lineage>
</organism>
<protein>
    <submittedName>
        <fullName evidence="1">Uncharacterized protein</fullName>
    </submittedName>
</protein>
<accession>A0ABQ4FEK2</accession>
<keyword evidence="2" id="KW-1185">Reference proteome</keyword>
<name>A0ABQ4FEK2_9ACTN</name>
<evidence type="ECO:0000313" key="2">
    <source>
        <dbReference type="Proteomes" id="UP000651728"/>
    </source>
</evidence>
<reference evidence="1 2" key="1">
    <citation type="submission" date="2021-01" db="EMBL/GenBank/DDBJ databases">
        <title>Whole genome shotgun sequence of Microbispora amethystogenes NBRC 101907.</title>
        <authorList>
            <person name="Komaki H."/>
            <person name="Tamura T."/>
        </authorList>
    </citation>
    <scope>NUCLEOTIDE SEQUENCE [LARGE SCALE GENOMIC DNA]</scope>
    <source>
        <strain evidence="1 2">NBRC 101907</strain>
    </source>
</reference>
<gene>
    <name evidence="1" type="ORF">Mam01_34210</name>
</gene>
<dbReference type="EMBL" id="BOOB01000023">
    <property type="protein sequence ID" value="GIH33257.1"/>
    <property type="molecule type" value="Genomic_DNA"/>
</dbReference>
<sequence>MEGTAHADPPPGCPHLTGTAGRYVDDTKLCAAMQREVQNWLAGNSIDVGRAVRDSWRNQAS</sequence>
<comment type="caution">
    <text evidence="1">The sequence shown here is derived from an EMBL/GenBank/DDBJ whole genome shotgun (WGS) entry which is preliminary data.</text>
</comment>
<proteinExistence type="predicted"/>